<name>A0AB34GXM9_ESCRO</name>
<feature type="region of interest" description="Disordered" evidence="1">
    <location>
        <begin position="1"/>
        <end position="131"/>
    </location>
</feature>
<evidence type="ECO:0000256" key="1">
    <source>
        <dbReference type="SAM" id="MobiDB-lite"/>
    </source>
</evidence>
<protein>
    <submittedName>
        <fullName evidence="2">Uncharacterized protein</fullName>
    </submittedName>
</protein>
<organism evidence="2 3">
    <name type="scientific">Eschrichtius robustus</name>
    <name type="common">California gray whale</name>
    <name type="synonym">Eschrichtius gibbosus</name>
    <dbReference type="NCBI Taxonomy" id="9764"/>
    <lineage>
        <taxon>Eukaryota</taxon>
        <taxon>Metazoa</taxon>
        <taxon>Chordata</taxon>
        <taxon>Craniata</taxon>
        <taxon>Vertebrata</taxon>
        <taxon>Euteleostomi</taxon>
        <taxon>Mammalia</taxon>
        <taxon>Eutheria</taxon>
        <taxon>Laurasiatheria</taxon>
        <taxon>Artiodactyla</taxon>
        <taxon>Whippomorpha</taxon>
        <taxon>Cetacea</taxon>
        <taxon>Mysticeti</taxon>
        <taxon>Eschrichtiidae</taxon>
        <taxon>Eschrichtius</taxon>
    </lineage>
</organism>
<dbReference type="Proteomes" id="UP001159641">
    <property type="component" value="Unassembled WGS sequence"/>
</dbReference>
<comment type="caution">
    <text evidence="2">The sequence shown here is derived from an EMBL/GenBank/DDBJ whole genome shotgun (WGS) entry which is preliminary data.</text>
</comment>
<evidence type="ECO:0000313" key="3">
    <source>
        <dbReference type="Proteomes" id="UP001159641"/>
    </source>
</evidence>
<evidence type="ECO:0000313" key="2">
    <source>
        <dbReference type="EMBL" id="KAJ8784224.1"/>
    </source>
</evidence>
<gene>
    <name evidence="2" type="ORF">J1605_008375</name>
</gene>
<sequence length="167" mass="17650">MLRNKRTHRNEKPAHHNEENQTVDLGDTHWKKAQGASGQGSASRARRFQRLPRTLHLRAPSEVSGNRGAALGGPRRWSRAGEAVDGDDAGSAGLGTSRGETPGGEPGADGAGRRAPAPRPCAARCRGRGDHTAAEGTRLLPAHGAFSVPSRPLTLSPLLCFISEIET</sequence>
<feature type="compositionally biased region" description="Gly residues" evidence="1">
    <location>
        <begin position="101"/>
        <end position="110"/>
    </location>
</feature>
<keyword evidence="3" id="KW-1185">Reference proteome</keyword>
<dbReference type="EMBL" id="JAIQCJ010002067">
    <property type="protein sequence ID" value="KAJ8784224.1"/>
    <property type="molecule type" value="Genomic_DNA"/>
</dbReference>
<reference evidence="2 3" key="1">
    <citation type="submission" date="2022-11" db="EMBL/GenBank/DDBJ databases">
        <title>Whole genome sequence of Eschrichtius robustus ER-17-0199.</title>
        <authorList>
            <person name="Bruniche-Olsen A."/>
            <person name="Black A.N."/>
            <person name="Fields C.J."/>
            <person name="Walden K."/>
            <person name="Dewoody J.A."/>
        </authorList>
    </citation>
    <scope>NUCLEOTIDE SEQUENCE [LARGE SCALE GENOMIC DNA]</scope>
    <source>
        <strain evidence="2">ER-17-0199</strain>
        <tissue evidence="2">Blubber</tissue>
    </source>
</reference>
<proteinExistence type="predicted"/>
<dbReference type="AlphaFoldDB" id="A0AB34GXM9"/>
<feature type="compositionally biased region" description="Basic and acidic residues" evidence="1">
    <location>
        <begin position="10"/>
        <end position="19"/>
    </location>
</feature>
<accession>A0AB34GXM9</accession>
<feature type="compositionally biased region" description="Basic residues" evidence="1">
    <location>
        <begin position="44"/>
        <end position="56"/>
    </location>
</feature>